<keyword evidence="3" id="KW-1185">Reference proteome</keyword>
<evidence type="ECO:0000256" key="1">
    <source>
        <dbReference type="SAM" id="MobiDB-lite"/>
    </source>
</evidence>
<evidence type="ECO:0000313" key="3">
    <source>
        <dbReference type="Proteomes" id="UP000694392"/>
    </source>
</evidence>
<dbReference type="GO" id="GO:0030854">
    <property type="term" value="P:positive regulation of granulocyte differentiation"/>
    <property type="evidence" value="ECO:0007669"/>
    <property type="project" value="Ensembl"/>
</dbReference>
<feature type="compositionally biased region" description="Pro residues" evidence="1">
    <location>
        <begin position="40"/>
        <end position="49"/>
    </location>
</feature>
<feature type="compositionally biased region" description="Basic and acidic residues" evidence="1">
    <location>
        <begin position="50"/>
        <end position="72"/>
    </location>
</feature>
<dbReference type="GO" id="GO:0038158">
    <property type="term" value="P:granulocyte colony-stimulating factor signaling pathway"/>
    <property type="evidence" value="ECO:0007669"/>
    <property type="project" value="Ensembl"/>
</dbReference>
<dbReference type="GO" id="GO:0005759">
    <property type="term" value="C:mitochondrial matrix"/>
    <property type="evidence" value="ECO:0007669"/>
    <property type="project" value="Ensembl"/>
</dbReference>
<dbReference type="GeneTree" id="ENSGT00390000018324"/>
<feature type="region of interest" description="Disordered" evidence="1">
    <location>
        <begin position="16"/>
        <end position="97"/>
    </location>
</feature>
<dbReference type="Proteomes" id="UP000694392">
    <property type="component" value="Unplaced"/>
</dbReference>
<dbReference type="InterPro" id="IPR017248">
    <property type="entry name" value="HAX-1"/>
</dbReference>
<reference evidence="2" key="2">
    <citation type="submission" date="2025-09" db="UniProtKB">
        <authorList>
            <consortium name="Ensembl"/>
        </authorList>
    </citation>
    <scope>IDENTIFICATION</scope>
</reference>
<dbReference type="GO" id="GO:0045944">
    <property type="term" value="P:positive regulation of transcription by RNA polymerase II"/>
    <property type="evidence" value="ECO:0007669"/>
    <property type="project" value="Ensembl"/>
</dbReference>
<accession>A0A8D0GEP7</accession>
<dbReference type="GO" id="GO:0030136">
    <property type="term" value="C:clathrin-coated vesicle"/>
    <property type="evidence" value="ECO:0007669"/>
    <property type="project" value="TreeGrafter"/>
</dbReference>
<dbReference type="GO" id="GO:0051897">
    <property type="term" value="P:positive regulation of phosphatidylinositol 3-kinase/protein kinase B signal transduction"/>
    <property type="evidence" value="ECO:0007669"/>
    <property type="project" value="Ensembl"/>
</dbReference>
<dbReference type="PANTHER" id="PTHR14938">
    <property type="entry name" value="HCLS1-ASSOCIATED PROTEIN X-1"/>
    <property type="match status" value="1"/>
</dbReference>
<reference evidence="2" key="1">
    <citation type="submission" date="2025-08" db="UniProtKB">
        <authorList>
            <consortium name="Ensembl"/>
        </authorList>
    </citation>
    <scope>IDENTIFICATION</scope>
</reference>
<gene>
    <name evidence="2" type="primary">HAX1</name>
</gene>
<dbReference type="AlphaFoldDB" id="A0A8D0GEP7"/>
<dbReference type="GO" id="GO:0005667">
    <property type="term" value="C:transcription regulator complex"/>
    <property type="evidence" value="ECO:0007669"/>
    <property type="project" value="Ensembl"/>
</dbReference>
<dbReference type="Ensembl" id="ENSSPUT00000004167.1">
    <property type="protein sequence ID" value="ENSSPUP00000003921.1"/>
    <property type="gene ID" value="ENSSPUG00000003002.1"/>
</dbReference>
<dbReference type="GO" id="GO:0016529">
    <property type="term" value="C:sarcoplasmic reticulum"/>
    <property type="evidence" value="ECO:0007669"/>
    <property type="project" value="Ensembl"/>
</dbReference>
<protein>
    <submittedName>
        <fullName evidence="2">HCLS1 associated protein X-1</fullName>
    </submittedName>
</protein>
<feature type="compositionally biased region" description="Basic and acidic residues" evidence="1">
    <location>
        <begin position="152"/>
        <end position="167"/>
    </location>
</feature>
<dbReference type="GO" id="GO:0035591">
    <property type="term" value="F:signaling adaptor activity"/>
    <property type="evidence" value="ECO:0007669"/>
    <property type="project" value="Ensembl"/>
</dbReference>
<dbReference type="GO" id="GO:0015629">
    <property type="term" value="C:actin cytoskeleton"/>
    <property type="evidence" value="ECO:0007669"/>
    <property type="project" value="Ensembl"/>
</dbReference>
<dbReference type="GO" id="GO:0030833">
    <property type="term" value="P:regulation of actin filament polymerization"/>
    <property type="evidence" value="ECO:0007669"/>
    <property type="project" value="Ensembl"/>
</dbReference>
<organism evidence="2 3">
    <name type="scientific">Sphenodon punctatus</name>
    <name type="common">Tuatara</name>
    <name type="synonym">Hatteria punctata</name>
    <dbReference type="NCBI Taxonomy" id="8508"/>
    <lineage>
        <taxon>Eukaryota</taxon>
        <taxon>Metazoa</taxon>
        <taxon>Chordata</taxon>
        <taxon>Craniata</taxon>
        <taxon>Vertebrata</taxon>
        <taxon>Euteleostomi</taxon>
        <taxon>Lepidosauria</taxon>
        <taxon>Sphenodontia</taxon>
        <taxon>Sphenodontidae</taxon>
        <taxon>Sphenodon</taxon>
    </lineage>
</organism>
<dbReference type="GO" id="GO:0016324">
    <property type="term" value="C:apical plasma membrane"/>
    <property type="evidence" value="ECO:0007669"/>
    <property type="project" value="TreeGrafter"/>
</dbReference>
<dbReference type="GO" id="GO:0019966">
    <property type="term" value="F:interleukin-1 binding"/>
    <property type="evidence" value="ECO:0007669"/>
    <property type="project" value="Ensembl"/>
</dbReference>
<feature type="region of interest" description="Disordered" evidence="1">
    <location>
        <begin position="152"/>
        <end position="202"/>
    </location>
</feature>
<evidence type="ECO:0000313" key="2">
    <source>
        <dbReference type="Ensembl" id="ENSSPUP00000003921.1"/>
    </source>
</evidence>
<dbReference type="GO" id="GO:0043066">
    <property type="term" value="P:negative regulation of apoptotic process"/>
    <property type="evidence" value="ECO:0007669"/>
    <property type="project" value="Ensembl"/>
</dbReference>
<sequence length="218" mass="24005">MLGSFQLEGSLCWQSGRQGRALGPRSGADLSSLFEELPSLAPPTSPPPPGERKRTLRDSMLKFPDHPRRSPEGTDPEGSSVPGKRPWRPFHQPEELWPVPPAVRDAAKEDQDLDSHVFSEGLETILPPTQPRSYFKSVSVTRVVAADGRVEERRTVRDSQGHEETVVTRHTSPGAVEEGQGGPEEGGPALLRRPQNGHLGSDSSSILEAFFQRWFSSR</sequence>
<dbReference type="GO" id="GO:0005741">
    <property type="term" value="C:mitochondrial outer membrane"/>
    <property type="evidence" value="ECO:0007669"/>
    <property type="project" value="Ensembl"/>
</dbReference>
<dbReference type="GO" id="GO:0005758">
    <property type="term" value="C:mitochondrial intermembrane space"/>
    <property type="evidence" value="ECO:0007669"/>
    <property type="project" value="Ensembl"/>
</dbReference>
<proteinExistence type="predicted"/>
<dbReference type="PANTHER" id="PTHR14938:SF2">
    <property type="entry name" value="HCLS1-ASSOCIATED PROTEIN X-1"/>
    <property type="match status" value="1"/>
</dbReference>
<name>A0A8D0GEP7_SPHPU</name>
<dbReference type="GO" id="GO:0030027">
    <property type="term" value="C:lamellipodium"/>
    <property type="evidence" value="ECO:0007669"/>
    <property type="project" value="Ensembl"/>
</dbReference>